<comment type="caution">
    <text evidence="1">The sequence shown here is derived from an EMBL/GenBank/DDBJ whole genome shotgun (WGS) entry which is preliminary data.</text>
</comment>
<evidence type="ECO:0000313" key="1">
    <source>
        <dbReference type="EMBL" id="KRG38556.1"/>
    </source>
</evidence>
<organism evidence="1 2">
    <name type="scientific">Stenotrophomonas pictorum JCM 9942</name>
    <dbReference type="NCBI Taxonomy" id="1236960"/>
    <lineage>
        <taxon>Bacteria</taxon>
        <taxon>Pseudomonadati</taxon>
        <taxon>Pseudomonadota</taxon>
        <taxon>Gammaproteobacteria</taxon>
        <taxon>Lysobacterales</taxon>
        <taxon>Lysobacteraceae</taxon>
        <taxon>Stenotrophomonas</taxon>
    </lineage>
</organism>
<proteinExistence type="predicted"/>
<dbReference type="AlphaFoldDB" id="A0A0R0A015"/>
<dbReference type="Proteomes" id="UP000050836">
    <property type="component" value="Unassembled WGS sequence"/>
</dbReference>
<reference evidence="1 2" key="1">
    <citation type="submission" date="2015-10" db="EMBL/GenBank/DDBJ databases">
        <title>Genome sequencing and analysis of members of genus Stenotrophomonas.</title>
        <authorList>
            <person name="Patil P.P."/>
            <person name="Midha S."/>
            <person name="Patil P.B."/>
        </authorList>
    </citation>
    <scope>NUCLEOTIDE SEQUENCE [LARGE SCALE GENOMIC DNA]</scope>
    <source>
        <strain evidence="1 2">JCM 9942</strain>
    </source>
</reference>
<sequence length="225" mass="24573">MNMALCIFDQSWSLDSDYLRCRACRSRQLTNYANEPFEHAPGCELADVLPARPWLELLRILAPMLACPVAAAPADTWFADQLTAMGEVIPLASAPAAPGIDLEQFRERIKAAIVRITTGQALMRVPADQTDPDIVLADILSLIDTSPKGSCDAREHFQDRLAEIEGRPRPEPEVDEVEEVIASLGDDAAAMLDKNPEDERALNMQRAADLLAELQPTSHGAGVSE</sequence>
<protein>
    <submittedName>
        <fullName evidence="1">Uncharacterized protein</fullName>
    </submittedName>
</protein>
<dbReference type="EMBL" id="LLXS01000055">
    <property type="protein sequence ID" value="KRG38556.1"/>
    <property type="molecule type" value="Genomic_DNA"/>
</dbReference>
<accession>A0A0R0A015</accession>
<evidence type="ECO:0000313" key="2">
    <source>
        <dbReference type="Proteomes" id="UP000050836"/>
    </source>
</evidence>
<gene>
    <name evidence="1" type="ORF">ARC78_15595</name>
</gene>
<name>A0A0R0A015_9GAMM</name>
<keyword evidence="2" id="KW-1185">Reference proteome</keyword>